<evidence type="ECO:0000313" key="3">
    <source>
        <dbReference type="Proteomes" id="UP001432322"/>
    </source>
</evidence>
<gene>
    <name evidence="2" type="ORF">PFISCL1PPCAC_17734</name>
</gene>
<sequence length="102" mass="12026">MEMHEQAEVAAPAAKKQRKWTLKEELKKLIKPLKRPKHLSSAAEEERYNQRTWQTEGSIPFPGVSGAIEKEKKEKERAEKKRRKKEEEAKKRKDEMLKKDNG</sequence>
<organism evidence="2 3">
    <name type="scientific">Pristionchus fissidentatus</name>
    <dbReference type="NCBI Taxonomy" id="1538716"/>
    <lineage>
        <taxon>Eukaryota</taxon>
        <taxon>Metazoa</taxon>
        <taxon>Ecdysozoa</taxon>
        <taxon>Nematoda</taxon>
        <taxon>Chromadorea</taxon>
        <taxon>Rhabditida</taxon>
        <taxon>Rhabditina</taxon>
        <taxon>Diplogasteromorpha</taxon>
        <taxon>Diplogasteroidea</taxon>
        <taxon>Neodiplogasteridae</taxon>
        <taxon>Pristionchus</taxon>
    </lineage>
</organism>
<name>A0AAV5W3M2_9BILA</name>
<feature type="non-terminal residue" evidence="2">
    <location>
        <position position="102"/>
    </location>
</feature>
<dbReference type="EMBL" id="BTSY01000005">
    <property type="protein sequence ID" value="GMT26437.1"/>
    <property type="molecule type" value="Genomic_DNA"/>
</dbReference>
<comment type="caution">
    <text evidence="2">The sequence shown here is derived from an EMBL/GenBank/DDBJ whole genome shotgun (WGS) entry which is preliminary data.</text>
</comment>
<dbReference type="Proteomes" id="UP001432322">
    <property type="component" value="Unassembled WGS sequence"/>
</dbReference>
<reference evidence="2" key="1">
    <citation type="submission" date="2023-10" db="EMBL/GenBank/DDBJ databases">
        <title>Genome assembly of Pristionchus species.</title>
        <authorList>
            <person name="Yoshida K."/>
            <person name="Sommer R.J."/>
        </authorList>
    </citation>
    <scope>NUCLEOTIDE SEQUENCE</scope>
    <source>
        <strain evidence="2">RS5133</strain>
    </source>
</reference>
<protein>
    <submittedName>
        <fullName evidence="2">Uncharacterized protein</fullName>
    </submittedName>
</protein>
<feature type="compositionally biased region" description="Basic and acidic residues" evidence="1">
    <location>
        <begin position="68"/>
        <end position="102"/>
    </location>
</feature>
<accession>A0AAV5W3M2</accession>
<evidence type="ECO:0000313" key="2">
    <source>
        <dbReference type="EMBL" id="GMT26437.1"/>
    </source>
</evidence>
<proteinExistence type="predicted"/>
<keyword evidence="3" id="KW-1185">Reference proteome</keyword>
<dbReference type="AlphaFoldDB" id="A0AAV5W3M2"/>
<feature type="region of interest" description="Disordered" evidence="1">
    <location>
        <begin position="33"/>
        <end position="102"/>
    </location>
</feature>
<evidence type="ECO:0000256" key="1">
    <source>
        <dbReference type="SAM" id="MobiDB-lite"/>
    </source>
</evidence>